<reference evidence="2" key="1">
    <citation type="journal article" date="2023" name="Science">
        <title>Genome structures resolve the early diversification of teleost fishes.</title>
        <authorList>
            <person name="Parey E."/>
            <person name="Louis A."/>
            <person name="Montfort J."/>
            <person name="Bouchez O."/>
            <person name="Roques C."/>
            <person name="Iampietro C."/>
            <person name="Lluch J."/>
            <person name="Castinel A."/>
            <person name="Donnadieu C."/>
            <person name="Desvignes T."/>
            <person name="Floi Bucao C."/>
            <person name="Jouanno E."/>
            <person name="Wen M."/>
            <person name="Mejri S."/>
            <person name="Dirks R."/>
            <person name="Jansen H."/>
            <person name="Henkel C."/>
            <person name="Chen W.J."/>
            <person name="Zahm M."/>
            <person name="Cabau C."/>
            <person name="Klopp C."/>
            <person name="Thompson A.W."/>
            <person name="Robinson-Rechavi M."/>
            <person name="Braasch I."/>
            <person name="Lecointre G."/>
            <person name="Bobe J."/>
            <person name="Postlethwait J.H."/>
            <person name="Berthelot C."/>
            <person name="Roest Crollius H."/>
            <person name="Guiguen Y."/>
        </authorList>
    </citation>
    <scope>NUCLEOTIDE SEQUENCE</scope>
    <source>
        <strain evidence="2">Concon-B</strain>
    </source>
</reference>
<organism evidence="2 3">
    <name type="scientific">Conger conger</name>
    <name type="common">Conger eel</name>
    <name type="synonym">Muraena conger</name>
    <dbReference type="NCBI Taxonomy" id="82655"/>
    <lineage>
        <taxon>Eukaryota</taxon>
        <taxon>Metazoa</taxon>
        <taxon>Chordata</taxon>
        <taxon>Craniata</taxon>
        <taxon>Vertebrata</taxon>
        <taxon>Euteleostomi</taxon>
        <taxon>Actinopterygii</taxon>
        <taxon>Neopterygii</taxon>
        <taxon>Teleostei</taxon>
        <taxon>Anguilliformes</taxon>
        <taxon>Congridae</taxon>
        <taxon>Conger</taxon>
    </lineage>
</organism>
<feature type="compositionally biased region" description="Basic and acidic residues" evidence="1">
    <location>
        <begin position="1"/>
        <end position="11"/>
    </location>
</feature>
<feature type="region of interest" description="Disordered" evidence="1">
    <location>
        <begin position="1"/>
        <end position="30"/>
    </location>
</feature>
<feature type="region of interest" description="Disordered" evidence="1">
    <location>
        <begin position="83"/>
        <end position="113"/>
    </location>
</feature>
<dbReference type="EMBL" id="JAFJMO010000010">
    <property type="protein sequence ID" value="KAJ8265796.1"/>
    <property type="molecule type" value="Genomic_DNA"/>
</dbReference>
<evidence type="ECO:0000313" key="3">
    <source>
        <dbReference type="Proteomes" id="UP001152803"/>
    </source>
</evidence>
<feature type="compositionally biased region" description="Basic residues" evidence="1">
    <location>
        <begin position="19"/>
        <end position="30"/>
    </location>
</feature>
<protein>
    <submittedName>
        <fullName evidence="2">Uncharacterized protein</fullName>
    </submittedName>
</protein>
<gene>
    <name evidence="2" type="ORF">COCON_G00148950</name>
</gene>
<name>A0A9Q1DC90_CONCO</name>
<comment type="caution">
    <text evidence="2">The sequence shown here is derived from an EMBL/GenBank/DDBJ whole genome shotgun (WGS) entry which is preliminary data.</text>
</comment>
<evidence type="ECO:0000256" key="1">
    <source>
        <dbReference type="SAM" id="MobiDB-lite"/>
    </source>
</evidence>
<evidence type="ECO:0000313" key="2">
    <source>
        <dbReference type="EMBL" id="KAJ8265796.1"/>
    </source>
</evidence>
<proteinExistence type="predicted"/>
<sequence>MAAPQKDEHVVPLEAQGKPQRRDRTSRRRRQKWQLFTVSLLLKSSRATVPFPLKNEGASQRRDGPIAVFTGPPDPFGGTARVVKAPGSSGGRVRTARRASPREFGGVCERSAA</sequence>
<keyword evidence="3" id="KW-1185">Reference proteome</keyword>
<dbReference type="AlphaFoldDB" id="A0A9Q1DC90"/>
<accession>A0A9Q1DC90</accession>
<dbReference type="Proteomes" id="UP001152803">
    <property type="component" value="Unassembled WGS sequence"/>
</dbReference>